<gene>
    <name evidence="3" type="ORF">ACG0Z3_03980</name>
</gene>
<proteinExistence type="predicted"/>
<evidence type="ECO:0000256" key="1">
    <source>
        <dbReference type="SAM" id="MobiDB-lite"/>
    </source>
</evidence>
<comment type="caution">
    <text evidence="3">The sequence shown here is derived from an EMBL/GenBank/DDBJ whole genome shotgun (WGS) entry which is preliminary data.</text>
</comment>
<keyword evidence="4" id="KW-1185">Reference proteome</keyword>
<feature type="signal peptide" evidence="2">
    <location>
        <begin position="1"/>
        <end position="24"/>
    </location>
</feature>
<sequence length="218" mass="23268">MKRRTLTTLTALVALPWLAWPAVAAPPAVPLRVEWRWVDTLLPPSAQAGVRDGAVVVGTAGTVSPQGAGVVTRTATAAPPPVQQLQVMNGQQAARQLTTREPLQWVDALVELDPTGRTPRALHAQPRQGERTQVQRLTVTPTWPGGRAPVRVVLEVTDGDLALQTTLDLPLAQWHTVARSGAAMAPAERGTLSSRDAAGQPARELQLRVSPALSLTER</sequence>
<accession>A0ABW7FDP2</accession>
<reference evidence="3 4" key="1">
    <citation type="submission" date="2024-08" db="EMBL/GenBank/DDBJ databases">
        <authorList>
            <person name="Lu H."/>
        </authorList>
    </citation>
    <scope>NUCLEOTIDE SEQUENCE [LARGE SCALE GENOMIC DNA]</scope>
    <source>
        <strain evidence="3 4">LKC17W</strain>
    </source>
</reference>
<name>A0ABW7FDP2_9BURK</name>
<evidence type="ECO:0000256" key="2">
    <source>
        <dbReference type="SAM" id="SignalP"/>
    </source>
</evidence>
<organism evidence="3 4">
    <name type="scientific">Pelomonas margarita</name>
    <dbReference type="NCBI Taxonomy" id="3299031"/>
    <lineage>
        <taxon>Bacteria</taxon>
        <taxon>Pseudomonadati</taxon>
        <taxon>Pseudomonadota</taxon>
        <taxon>Betaproteobacteria</taxon>
        <taxon>Burkholderiales</taxon>
        <taxon>Sphaerotilaceae</taxon>
        <taxon>Roseateles</taxon>
    </lineage>
</organism>
<dbReference type="Proteomes" id="UP001606301">
    <property type="component" value="Unassembled WGS sequence"/>
</dbReference>
<feature type="chain" id="PRO_5045144684" evidence="2">
    <location>
        <begin position="25"/>
        <end position="218"/>
    </location>
</feature>
<protein>
    <submittedName>
        <fullName evidence="3">Uncharacterized protein</fullName>
    </submittedName>
</protein>
<dbReference type="EMBL" id="JBIGHW010000002">
    <property type="protein sequence ID" value="MFG6439830.1"/>
    <property type="molecule type" value="Genomic_DNA"/>
</dbReference>
<feature type="region of interest" description="Disordered" evidence="1">
    <location>
        <begin position="185"/>
        <end position="218"/>
    </location>
</feature>
<evidence type="ECO:0000313" key="3">
    <source>
        <dbReference type="EMBL" id="MFG6439830.1"/>
    </source>
</evidence>
<evidence type="ECO:0000313" key="4">
    <source>
        <dbReference type="Proteomes" id="UP001606301"/>
    </source>
</evidence>
<keyword evidence="2" id="KW-0732">Signal</keyword>
<dbReference type="RefSeq" id="WP_394395524.1">
    <property type="nucleotide sequence ID" value="NZ_JBIGHW010000002.1"/>
</dbReference>